<proteinExistence type="predicted"/>
<dbReference type="AlphaFoldDB" id="A0A5P1E307"/>
<feature type="region of interest" description="Disordered" evidence="1">
    <location>
        <begin position="1"/>
        <end position="54"/>
    </location>
</feature>
<evidence type="ECO:0000313" key="3">
    <source>
        <dbReference type="Proteomes" id="UP000243459"/>
    </source>
</evidence>
<gene>
    <name evidence="2" type="ORF">A4U43_C10F13740</name>
</gene>
<protein>
    <submittedName>
        <fullName evidence="2">Uncharacterized protein</fullName>
    </submittedName>
</protein>
<dbReference type="Gramene" id="ONK56849">
    <property type="protein sequence ID" value="ONK56849"/>
    <property type="gene ID" value="A4U43_C10F13740"/>
</dbReference>
<feature type="compositionally biased region" description="Low complexity" evidence="1">
    <location>
        <begin position="9"/>
        <end position="33"/>
    </location>
</feature>
<reference evidence="3" key="1">
    <citation type="journal article" date="2017" name="Nat. Commun.">
        <title>The asparagus genome sheds light on the origin and evolution of a young Y chromosome.</title>
        <authorList>
            <person name="Harkess A."/>
            <person name="Zhou J."/>
            <person name="Xu C."/>
            <person name="Bowers J.E."/>
            <person name="Van der Hulst R."/>
            <person name="Ayyampalayam S."/>
            <person name="Mercati F."/>
            <person name="Riccardi P."/>
            <person name="McKain M.R."/>
            <person name="Kakrana A."/>
            <person name="Tang H."/>
            <person name="Ray J."/>
            <person name="Groenendijk J."/>
            <person name="Arikit S."/>
            <person name="Mathioni S.M."/>
            <person name="Nakano M."/>
            <person name="Shan H."/>
            <person name="Telgmann-Rauber A."/>
            <person name="Kanno A."/>
            <person name="Yue Z."/>
            <person name="Chen H."/>
            <person name="Li W."/>
            <person name="Chen Y."/>
            <person name="Xu X."/>
            <person name="Zhang Y."/>
            <person name="Luo S."/>
            <person name="Chen H."/>
            <person name="Gao J."/>
            <person name="Mao Z."/>
            <person name="Pires J.C."/>
            <person name="Luo M."/>
            <person name="Kudrna D."/>
            <person name="Wing R.A."/>
            <person name="Meyers B.C."/>
            <person name="Yi K."/>
            <person name="Kong H."/>
            <person name="Lavrijsen P."/>
            <person name="Sunseri F."/>
            <person name="Falavigna A."/>
            <person name="Ye Y."/>
            <person name="Leebens-Mack J.H."/>
            <person name="Chen G."/>
        </authorList>
    </citation>
    <scope>NUCLEOTIDE SEQUENCE [LARGE SCALE GENOMIC DNA]</scope>
    <source>
        <strain evidence="3">cv. DH0086</strain>
    </source>
</reference>
<evidence type="ECO:0000256" key="1">
    <source>
        <dbReference type="SAM" id="MobiDB-lite"/>
    </source>
</evidence>
<name>A0A5P1E307_ASPOF</name>
<organism evidence="2 3">
    <name type="scientific">Asparagus officinalis</name>
    <name type="common">Garden asparagus</name>
    <dbReference type="NCBI Taxonomy" id="4686"/>
    <lineage>
        <taxon>Eukaryota</taxon>
        <taxon>Viridiplantae</taxon>
        <taxon>Streptophyta</taxon>
        <taxon>Embryophyta</taxon>
        <taxon>Tracheophyta</taxon>
        <taxon>Spermatophyta</taxon>
        <taxon>Magnoliopsida</taxon>
        <taxon>Liliopsida</taxon>
        <taxon>Asparagales</taxon>
        <taxon>Asparagaceae</taxon>
        <taxon>Asparagoideae</taxon>
        <taxon>Asparagus</taxon>
    </lineage>
</organism>
<sequence length="83" mass="8059">MAPKSKVLTSKGKTRASSSSATTGVAAAASGASHPCQGSRWGGERGLSGDQGDDGVVAAMVGQTATGVAEATQGGGWILVGRR</sequence>
<accession>A0A5P1E307</accession>
<evidence type="ECO:0000313" key="2">
    <source>
        <dbReference type="EMBL" id="ONK56849.1"/>
    </source>
</evidence>
<keyword evidence="3" id="KW-1185">Reference proteome</keyword>
<dbReference type="EMBL" id="CM007390">
    <property type="protein sequence ID" value="ONK56849.1"/>
    <property type="molecule type" value="Genomic_DNA"/>
</dbReference>
<dbReference type="Proteomes" id="UP000243459">
    <property type="component" value="Chromosome 10"/>
</dbReference>